<dbReference type="eggNOG" id="COG3595">
    <property type="taxonomic scope" value="Bacteria"/>
</dbReference>
<dbReference type="InterPro" id="IPR025164">
    <property type="entry name" value="Toastrack_DUF4097"/>
</dbReference>
<dbReference type="AlphaFoldDB" id="A0A0L6JSX4"/>
<proteinExistence type="predicted"/>
<organism evidence="3 4">
    <name type="scientific">Pseudobacteroides cellulosolvens ATCC 35603 = DSM 2933</name>
    <dbReference type="NCBI Taxonomy" id="398512"/>
    <lineage>
        <taxon>Bacteria</taxon>
        <taxon>Bacillati</taxon>
        <taxon>Bacillota</taxon>
        <taxon>Clostridia</taxon>
        <taxon>Eubacteriales</taxon>
        <taxon>Oscillospiraceae</taxon>
        <taxon>Pseudobacteroides</taxon>
    </lineage>
</organism>
<dbReference type="Pfam" id="PF22746">
    <property type="entry name" value="SHOCT-like_DUF2089-C"/>
    <property type="match status" value="1"/>
</dbReference>
<dbReference type="OrthoDB" id="1737456at2"/>
<dbReference type="RefSeq" id="WP_036936792.1">
    <property type="nucleotide sequence ID" value="NZ_JQKC01000002.1"/>
</dbReference>
<evidence type="ECO:0000313" key="4">
    <source>
        <dbReference type="Proteomes" id="UP000036923"/>
    </source>
</evidence>
<gene>
    <name evidence="3" type="ORF">Bccel_3801</name>
</gene>
<feature type="domain" description="YvlB/LiaX N-terminal" evidence="2">
    <location>
        <begin position="5"/>
        <end position="34"/>
    </location>
</feature>
<dbReference type="STRING" id="398512.Bccel_3801"/>
<dbReference type="InterPro" id="IPR053959">
    <property type="entry name" value="YvlB/LiaX_N"/>
</dbReference>
<feature type="domain" description="DUF4097" evidence="1">
    <location>
        <begin position="148"/>
        <end position="354"/>
    </location>
</feature>
<comment type="caution">
    <text evidence="3">The sequence shown here is derived from an EMBL/GenBank/DDBJ whole genome shotgun (WGS) entry which is preliminary data.</text>
</comment>
<evidence type="ECO:0000259" key="2">
    <source>
        <dbReference type="Pfam" id="PF22746"/>
    </source>
</evidence>
<keyword evidence="4" id="KW-1185">Reference proteome</keyword>
<reference evidence="4" key="1">
    <citation type="submission" date="2015-07" db="EMBL/GenBank/DDBJ databases">
        <title>Near-Complete Genome Sequence of the Cellulolytic Bacterium Bacteroides (Pseudobacteroides) cellulosolvens ATCC 35603.</title>
        <authorList>
            <person name="Dassa B."/>
            <person name="Utturkar S.M."/>
            <person name="Klingeman D.M."/>
            <person name="Hurt R.A."/>
            <person name="Keller M."/>
            <person name="Xu J."/>
            <person name="Reddy Y.H.K."/>
            <person name="Borovok I."/>
            <person name="Grinberg I.R."/>
            <person name="Lamed R."/>
            <person name="Zhivin O."/>
            <person name="Bayer E.A."/>
            <person name="Brown S.D."/>
        </authorList>
    </citation>
    <scope>NUCLEOTIDE SEQUENCE [LARGE SCALE GENOMIC DNA]</scope>
    <source>
        <strain evidence="4">DSM 2933</strain>
    </source>
</reference>
<dbReference type="Pfam" id="PF13349">
    <property type="entry name" value="DUF4097"/>
    <property type="match status" value="1"/>
</dbReference>
<dbReference type="EMBL" id="LGTC01000001">
    <property type="protein sequence ID" value="KNY28527.1"/>
    <property type="molecule type" value="Genomic_DNA"/>
</dbReference>
<dbReference type="PATRIC" id="fig|398512.5.peg.3979"/>
<sequence>MPNNEEKLLILKMLEEGKISSEEAAKLLEALEGTSSGNAREEGTFKQQKQVNFQFEVEKVKEKMQEWKKDLKKNIKVHKSNEFDKTVEDFVDKAEKLGKNLAVTTYGVIDKMVDFVGSFIDTNAFNVFGSYKVEDRSFEWIAAEGMDIDIEGANGSIIVKKHDDNKIIVKSKVRSPQNNADEILGLTQDENKFSIKINKALNVSVTHEIYIPAIKFKSIKLSTTNGKIYVEDTISEDFQCNTKNAHIEIMGVNSDKIRLSTKNARIQASYLIAKELEIDTTNATLDIKHIKAEKIKAVSTNGRLLAENIKNPDDVKEIDLQFKTSNAWIKINMNDMNNNGYKVKAQTSNGGINLLIPQIIYNNLGKQGLGGATVEAESVNFNDAEHKVYITAETANGYIEIVK</sequence>
<protein>
    <submittedName>
        <fullName evidence="3">Uncharacterized protein</fullName>
    </submittedName>
</protein>
<evidence type="ECO:0000259" key="1">
    <source>
        <dbReference type="Pfam" id="PF13349"/>
    </source>
</evidence>
<accession>A0A0L6JSX4</accession>
<dbReference type="Proteomes" id="UP000036923">
    <property type="component" value="Unassembled WGS sequence"/>
</dbReference>
<name>A0A0L6JSX4_9FIRM</name>
<evidence type="ECO:0000313" key="3">
    <source>
        <dbReference type="EMBL" id="KNY28527.1"/>
    </source>
</evidence>